<evidence type="ECO:0000313" key="2">
    <source>
        <dbReference type="Proteomes" id="UP000295124"/>
    </source>
</evidence>
<keyword evidence="2" id="KW-1185">Reference proteome</keyword>
<name>A0A4R4ZQQ7_9ACTN</name>
<proteinExistence type="predicted"/>
<dbReference type="EMBL" id="SMKX01000022">
    <property type="protein sequence ID" value="TDD60670.1"/>
    <property type="molecule type" value="Genomic_DNA"/>
</dbReference>
<comment type="caution">
    <text evidence="1">The sequence shown here is derived from an EMBL/GenBank/DDBJ whole genome shotgun (WGS) entry which is preliminary data.</text>
</comment>
<sequence length="351" mass="37383">MSSQRVVSFELTEAQRAQVRRVVALNRDISTGRVERARKRMLAQLDRLTATVPAVALPSRAAVDAAFDKTTDADRPSGETVVLAKQLSQARASTATDDRLVESLLVRVPAIESLPEAVTTAVAEVRSATAAQRGAAVETLKEAVEAAIARCRDREQSQVELDHATAISDALSALGNELRESLRVKVKQLQADIAAAAERHAGGDDVVSKELVVSATKLRKEFSQDEDDAHTLAILAGLWRDLGYEVDVGADLFVAHAGHDRGVAVRVVNGAAIAQQVGITNEHGQRRTPTPGSHDAVCAVAAQVEQRAGKAGLQATHCAVENDERTPLATAVVRTITNGSVAEPRHMHHGE</sequence>
<dbReference type="RefSeq" id="WP_132166995.1">
    <property type="nucleotide sequence ID" value="NZ_SMKX01000022.1"/>
</dbReference>
<dbReference type="AlphaFoldDB" id="A0A4R4ZQQ7"/>
<accession>A0A4R4ZQQ7</accession>
<protein>
    <submittedName>
        <fullName evidence="1">Uncharacterized protein</fullName>
    </submittedName>
</protein>
<dbReference type="Proteomes" id="UP000295124">
    <property type="component" value="Unassembled WGS sequence"/>
</dbReference>
<evidence type="ECO:0000313" key="1">
    <source>
        <dbReference type="EMBL" id="TDD60670.1"/>
    </source>
</evidence>
<organism evidence="1 2">
    <name type="scientific">Kribbella antibiotica</name>
    <dbReference type="NCBI Taxonomy" id="190195"/>
    <lineage>
        <taxon>Bacteria</taxon>
        <taxon>Bacillati</taxon>
        <taxon>Actinomycetota</taxon>
        <taxon>Actinomycetes</taxon>
        <taxon>Propionibacteriales</taxon>
        <taxon>Kribbellaceae</taxon>
        <taxon>Kribbella</taxon>
    </lineage>
</organism>
<gene>
    <name evidence="1" type="ORF">E1263_10365</name>
</gene>
<dbReference type="OrthoDB" id="9818747at2"/>
<reference evidence="1 2" key="1">
    <citation type="submission" date="2019-03" db="EMBL/GenBank/DDBJ databases">
        <title>Draft genome sequences of novel Actinobacteria.</title>
        <authorList>
            <person name="Sahin N."/>
            <person name="Ay H."/>
            <person name="Saygin H."/>
        </authorList>
    </citation>
    <scope>NUCLEOTIDE SEQUENCE [LARGE SCALE GENOMIC DNA]</scope>
    <source>
        <strain evidence="1 2">JCM 13523</strain>
    </source>
</reference>